<keyword evidence="1" id="KW-0812">Transmembrane</keyword>
<feature type="transmembrane region" description="Helical" evidence="1">
    <location>
        <begin position="82"/>
        <end position="102"/>
    </location>
</feature>
<dbReference type="RefSeq" id="WP_204680975.1">
    <property type="nucleotide sequence ID" value="NZ_BSNR01000015.1"/>
</dbReference>
<sequence length="214" mass="23606">MNSLNGKARPLAMLVAATGWLAVLLQLYLSLALALAQGKTMGQGLVMYFGYFTILTNLLVCLAVTWPLLAPNSGPGRYFARPIVTGWVTASIAFVGIAYYVLLRHVWQPQGLRLLADVLLHYVSPALCVIYSLIVLRGSALRWTAPLWWSIYLLIYFAYALLRGALIGSYPYGFIDASALGYAVAVRNGFLLLIAFLLLAYLLMLAWRIGAKRD</sequence>
<feature type="transmembrane region" description="Helical" evidence="1">
    <location>
        <begin position="148"/>
        <end position="170"/>
    </location>
</feature>
<comment type="caution">
    <text evidence="2">The sequence shown here is derived from an EMBL/GenBank/DDBJ whole genome shotgun (WGS) entry which is preliminary data.</text>
</comment>
<name>A0ABS2K353_9GAMM</name>
<keyword evidence="3" id="KW-1185">Reference proteome</keyword>
<proteinExistence type="predicted"/>
<dbReference type="EMBL" id="JADIKE010000034">
    <property type="protein sequence ID" value="MBM7125450.1"/>
    <property type="molecule type" value="Genomic_DNA"/>
</dbReference>
<accession>A0ABS2K353</accession>
<evidence type="ECO:0000313" key="2">
    <source>
        <dbReference type="EMBL" id="MBM7125450.1"/>
    </source>
</evidence>
<protein>
    <submittedName>
        <fullName evidence="2">Pr6Pr family membrane protein</fullName>
    </submittedName>
</protein>
<evidence type="ECO:0000313" key="3">
    <source>
        <dbReference type="Proteomes" id="UP001430149"/>
    </source>
</evidence>
<feature type="transmembrane region" description="Helical" evidence="1">
    <location>
        <begin position="114"/>
        <end position="136"/>
    </location>
</feature>
<keyword evidence="1" id="KW-0472">Membrane</keyword>
<keyword evidence="1" id="KW-1133">Transmembrane helix</keyword>
<evidence type="ECO:0000256" key="1">
    <source>
        <dbReference type="SAM" id="Phobius"/>
    </source>
</evidence>
<organism evidence="2 3">
    <name type="scientific">Dyella flava</name>
    <dbReference type="NCBI Taxonomy" id="1920170"/>
    <lineage>
        <taxon>Bacteria</taxon>
        <taxon>Pseudomonadati</taxon>
        <taxon>Pseudomonadota</taxon>
        <taxon>Gammaproteobacteria</taxon>
        <taxon>Lysobacterales</taxon>
        <taxon>Rhodanobacteraceae</taxon>
        <taxon>Dyella</taxon>
    </lineage>
</organism>
<dbReference type="InterPro" id="IPR049713">
    <property type="entry name" value="Pr6Pr-like"/>
</dbReference>
<gene>
    <name evidence="2" type="ORF">ISP19_08665</name>
</gene>
<dbReference type="NCBIfam" id="NF038065">
    <property type="entry name" value="Pr6Pr"/>
    <property type="match status" value="1"/>
</dbReference>
<feature type="transmembrane region" description="Helical" evidence="1">
    <location>
        <begin position="48"/>
        <end position="70"/>
    </location>
</feature>
<dbReference type="Proteomes" id="UP001430149">
    <property type="component" value="Unassembled WGS sequence"/>
</dbReference>
<reference evidence="2" key="1">
    <citation type="submission" date="2020-10" db="EMBL/GenBank/DDBJ databases">
        <title>Phylogeny of dyella-like bacteria.</title>
        <authorList>
            <person name="Fu J."/>
        </authorList>
    </citation>
    <scope>NUCLEOTIDE SEQUENCE</scope>
    <source>
        <strain evidence="2">DHOC52</strain>
    </source>
</reference>
<feature type="transmembrane region" description="Helical" evidence="1">
    <location>
        <begin position="190"/>
        <end position="210"/>
    </location>
</feature>